<dbReference type="Proteomes" id="UP001652642">
    <property type="component" value="Chromosome 3"/>
</dbReference>
<keyword evidence="5 13" id="KW-0812">Transmembrane</keyword>
<keyword evidence="7 13" id="KW-0472">Membrane</keyword>
<feature type="disulfide bond" evidence="11">
    <location>
        <begin position="283"/>
        <end position="307"/>
    </location>
</feature>
<evidence type="ECO:0000256" key="5">
    <source>
        <dbReference type="ARBA" id="ARBA00022692"/>
    </source>
</evidence>
<evidence type="ECO:0000256" key="8">
    <source>
        <dbReference type="ARBA" id="ARBA00023157"/>
    </source>
</evidence>
<evidence type="ECO:0000256" key="6">
    <source>
        <dbReference type="ARBA" id="ARBA00022989"/>
    </source>
</evidence>
<keyword evidence="3" id="KW-0964">Secreted</keyword>
<dbReference type="PANTHER" id="PTHR11905">
    <property type="entry name" value="ADAM A DISINTEGRIN AND METALLOPROTEASE DOMAIN"/>
    <property type="match status" value="1"/>
</dbReference>
<dbReference type="GO" id="GO:0005576">
    <property type="term" value="C:extracellular region"/>
    <property type="evidence" value="ECO:0007669"/>
    <property type="project" value="UniProtKB-SubCell"/>
</dbReference>
<feature type="binding site" evidence="11">
    <location>
        <position position="260"/>
    </location>
    <ligand>
        <name>Zn(2+)</name>
        <dbReference type="ChEBI" id="CHEBI:29105"/>
        <note>catalytic</note>
    </ligand>
</feature>
<keyword evidence="6 13" id="KW-1133">Transmembrane helix</keyword>
<dbReference type="InterPro" id="IPR036436">
    <property type="entry name" value="Disintegrin_dom_sf"/>
</dbReference>
<dbReference type="GO" id="GO:0004222">
    <property type="term" value="F:metalloendopeptidase activity"/>
    <property type="evidence" value="ECO:0007669"/>
    <property type="project" value="InterPro"/>
</dbReference>
<evidence type="ECO:0000256" key="11">
    <source>
        <dbReference type="PROSITE-ProRule" id="PRU00276"/>
    </source>
</evidence>
<feature type="binding site" evidence="11">
    <location>
        <position position="270"/>
    </location>
    <ligand>
        <name>Zn(2+)</name>
        <dbReference type="ChEBI" id="CHEBI:29105"/>
        <note>catalytic</note>
    </ligand>
</feature>
<gene>
    <name evidence="18" type="primary">LOC110078096</name>
</gene>
<evidence type="ECO:0000256" key="9">
    <source>
        <dbReference type="PROSITE-ProRule" id="PRU00068"/>
    </source>
</evidence>
<dbReference type="InterPro" id="IPR000742">
    <property type="entry name" value="EGF"/>
</dbReference>
<dbReference type="PROSITE" id="PS01186">
    <property type="entry name" value="EGF_2"/>
    <property type="match status" value="1"/>
</dbReference>
<dbReference type="Pfam" id="PF01421">
    <property type="entry name" value="Reprolysin"/>
    <property type="match status" value="1"/>
</dbReference>
<dbReference type="GO" id="GO:0006508">
    <property type="term" value="P:proteolysis"/>
    <property type="evidence" value="ECO:0007669"/>
    <property type="project" value="InterPro"/>
</dbReference>
<evidence type="ECO:0000256" key="12">
    <source>
        <dbReference type="SAM" id="MobiDB-lite"/>
    </source>
</evidence>
<dbReference type="SUPFAM" id="SSF55486">
    <property type="entry name" value="Metalloproteases ('zincins'), catalytic domain"/>
    <property type="match status" value="1"/>
</dbReference>
<dbReference type="OrthoDB" id="9030911at2759"/>
<dbReference type="Pfam" id="PF00200">
    <property type="entry name" value="Disintegrin"/>
    <property type="match status" value="1"/>
</dbReference>
<keyword evidence="11" id="KW-0479">Metal-binding</keyword>
<dbReference type="InterPro" id="IPR001762">
    <property type="entry name" value="Disintegrin_dom"/>
</dbReference>
<evidence type="ECO:0000256" key="7">
    <source>
        <dbReference type="ARBA" id="ARBA00023136"/>
    </source>
</evidence>
<evidence type="ECO:0000256" key="4">
    <source>
        <dbReference type="ARBA" id="ARBA00022656"/>
    </source>
</evidence>
<feature type="transmembrane region" description="Helical" evidence="13">
    <location>
        <begin position="614"/>
        <end position="633"/>
    </location>
</feature>
<comment type="caution">
    <text evidence="10">Lacks conserved residue(s) required for the propagation of feature annotation.</text>
</comment>
<evidence type="ECO:0000256" key="13">
    <source>
        <dbReference type="SAM" id="Phobius"/>
    </source>
</evidence>
<dbReference type="GO" id="GO:1990913">
    <property type="term" value="C:sperm head plasma membrane"/>
    <property type="evidence" value="ECO:0007669"/>
    <property type="project" value="TreeGrafter"/>
</dbReference>
<evidence type="ECO:0000256" key="1">
    <source>
        <dbReference type="ARBA" id="ARBA00004167"/>
    </source>
</evidence>
<accession>A0A6J0TIV7</accession>
<name>A0A6J0TIV7_9SAUR</name>
<dbReference type="SMART" id="SM00050">
    <property type="entry name" value="DISIN"/>
    <property type="match status" value="1"/>
</dbReference>
<dbReference type="RefSeq" id="XP_020647518.2">
    <property type="nucleotide sequence ID" value="XM_020791859.2"/>
</dbReference>
<dbReference type="GO" id="GO:0046872">
    <property type="term" value="F:metal ion binding"/>
    <property type="evidence" value="ECO:0007669"/>
    <property type="project" value="UniProtKB-KW"/>
</dbReference>
<feature type="domain" description="EGF-like" evidence="14">
    <location>
        <begin position="558"/>
        <end position="591"/>
    </location>
</feature>
<evidence type="ECO:0000256" key="10">
    <source>
        <dbReference type="PROSITE-ProRule" id="PRU00076"/>
    </source>
</evidence>
<feature type="binding site" evidence="11">
    <location>
        <position position="264"/>
    </location>
    <ligand>
        <name>Zn(2+)</name>
        <dbReference type="ChEBI" id="CHEBI:29105"/>
        <note>catalytic</note>
    </ligand>
</feature>
<keyword evidence="8 10" id="KW-1015">Disulfide bond</keyword>
<proteinExistence type="predicted"/>
<protein>
    <submittedName>
        <fullName evidence="18">Disintegrin and metalloproteinase domain-containing protein 21-like</fullName>
    </submittedName>
</protein>
<dbReference type="InterPro" id="IPR006586">
    <property type="entry name" value="ADAM_Cys-rich"/>
</dbReference>
<dbReference type="PANTHER" id="PTHR11905:SF120">
    <property type="entry name" value="DISINTEGRIN AND METALLOPROTEINASE DOMAIN-CONTAINING PROTEIN 1A"/>
    <property type="match status" value="1"/>
</dbReference>
<dbReference type="InParanoid" id="A0A6J0TIV7"/>
<dbReference type="PRINTS" id="PR00289">
    <property type="entry name" value="DISINTEGRIN"/>
</dbReference>
<evidence type="ECO:0000259" key="14">
    <source>
        <dbReference type="PROSITE" id="PS50026"/>
    </source>
</evidence>
<keyword evidence="10" id="KW-0245">EGF-like domain</keyword>
<evidence type="ECO:0000259" key="16">
    <source>
        <dbReference type="PROSITE" id="PS50215"/>
    </source>
</evidence>
<evidence type="ECO:0000256" key="3">
    <source>
        <dbReference type="ARBA" id="ARBA00022525"/>
    </source>
</evidence>
<sequence>MPIFTFDPKGNRQEDHPYIKVDCYYSGSVEDTPDSDVSLSTCAGLWGFIQIGSLKYEIHPIENSRGFQHFIYRTDPEEHEPCRGRLEQQDEPTSEDIQGRGAEEVLTRSPGWGLPGTVTEFPGPNAPSRYLEYFAVCDSSMFQREKQNVTRVIQTVLQMLLILHNIYDDVGLHVVLTGIEIWTRRDYLAVSETLDAFYNYASTELRHLVHFDHASLFMIMGEDHPFGKLWQEHSCLENRLSVSAVQTSPSSTSDGVSAAHQLGHALGFAHDDLLAQRGRTCDCRCGSQTSHCLMHSTAAECHRLSNCSKNAYSAFLARQGKECFLNLPKDLSVARMCGNGLVESGEDCDCGMDEECQEDGCCLKDCRWKPGASCHYGVCCQHCEIANEGKLCREAATECDLPEYCTGNSATCPADVHKQDGMPCGTGDRCYLGKCLDRQQHCQVLFGKDAQPAPPSCYRGVNTRGDRTGNCGKAKPGYKKCQEEDVFCGRIQCVNVKEIPIISTRQGVIQTPIDNVLCLGTEFHEEEEAYDVGAIKDGSTCGTDKICVNRSCVSLTILNYDCDFSKCNNHGVCNSNRNCHCTYGWAPPDCRSRGFGGSLDSGPPPERVQSKKPLMLSSMVGVVLLLVTLSIMLRKHIYGWLRIGKERSVGVPDVISEMDSAPENSELAKS</sequence>
<keyword evidence="11" id="KW-0862">Zinc</keyword>
<feature type="disulfide bond" evidence="9">
    <location>
        <begin position="392"/>
        <end position="412"/>
    </location>
</feature>
<feature type="region of interest" description="Disordered" evidence="12">
    <location>
        <begin position="78"/>
        <end position="99"/>
    </location>
</feature>
<feature type="compositionally biased region" description="Basic and acidic residues" evidence="12">
    <location>
        <begin position="78"/>
        <end position="88"/>
    </location>
</feature>
<dbReference type="PROSITE" id="PS50214">
    <property type="entry name" value="DISINTEGRIN_2"/>
    <property type="match status" value="1"/>
</dbReference>
<keyword evidence="17" id="KW-1185">Reference proteome</keyword>
<dbReference type="Pfam" id="PF08516">
    <property type="entry name" value="ADAM_CR"/>
    <property type="match status" value="1"/>
</dbReference>
<dbReference type="InterPro" id="IPR001590">
    <property type="entry name" value="Peptidase_M12B"/>
</dbReference>
<dbReference type="Gene3D" id="4.10.70.10">
    <property type="entry name" value="Disintegrin domain"/>
    <property type="match status" value="1"/>
</dbReference>
<reference evidence="18" key="1">
    <citation type="submission" date="2025-08" db="UniProtKB">
        <authorList>
            <consortium name="RefSeq"/>
        </authorList>
    </citation>
    <scope>IDENTIFICATION</scope>
</reference>
<dbReference type="AlphaFoldDB" id="A0A6J0TIV7"/>
<organism evidence="17 18">
    <name type="scientific">Pogona vitticeps</name>
    <name type="common">central bearded dragon</name>
    <dbReference type="NCBI Taxonomy" id="103695"/>
    <lineage>
        <taxon>Eukaryota</taxon>
        <taxon>Metazoa</taxon>
        <taxon>Chordata</taxon>
        <taxon>Craniata</taxon>
        <taxon>Vertebrata</taxon>
        <taxon>Euteleostomi</taxon>
        <taxon>Lepidosauria</taxon>
        <taxon>Squamata</taxon>
        <taxon>Bifurcata</taxon>
        <taxon>Unidentata</taxon>
        <taxon>Episquamata</taxon>
        <taxon>Toxicofera</taxon>
        <taxon>Iguania</taxon>
        <taxon>Acrodonta</taxon>
        <taxon>Agamidae</taxon>
        <taxon>Amphibolurinae</taxon>
        <taxon>Pogona</taxon>
    </lineage>
</organism>
<dbReference type="SUPFAM" id="SSF57552">
    <property type="entry name" value="Blood coagulation inhibitor (disintegrin)"/>
    <property type="match status" value="1"/>
</dbReference>
<keyword evidence="4" id="KW-0800">Toxin</keyword>
<dbReference type="Gene3D" id="3.40.390.10">
    <property type="entry name" value="Collagenase (Catalytic Domain)"/>
    <property type="match status" value="1"/>
</dbReference>
<dbReference type="PROSITE" id="PS50215">
    <property type="entry name" value="ADAM_MEPRO"/>
    <property type="match status" value="1"/>
</dbReference>
<dbReference type="CDD" id="cd04269">
    <property type="entry name" value="ZnMc_adamalysin_II_like"/>
    <property type="match status" value="1"/>
</dbReference>
<evidence type="ECO:0000259" key="15">
    <source>
        <dbReference type="PROSITE" id="PS50214"/>
    </source>
</evidence>
<evidence type="ECO:0000313" key="18">
    <source>
        <dbReference type="RefSeq" id="XP_020647518.2"/>
    </source>
</evidence>
<dbReference type="GO" id="GO:0090729">
    <property type="term" value="F:toxin activity"/>
    <property type="evidence" value="ECO:0007669"/>
    <property type="project" value="UniProtKB-KW"/>
</dbReference>
<dbReference type="InterPro" id="IPR034027">
    <property type="entry name" value="Reprolysin_adamalysin"/>
</dbReference>
<evidence type="ECO:0000256" key="2">
    <source>
        <dbReference type="ARBA" id="ARBA00004613"/>
    </source>
</evidence>
<dbReference type="InterPro" id="IPR024079">
    <property type="entry name" value="MetalloPept_cat_dom_sf"/>
</dbReference>
<feature type="domain" description="Disintegrin" evidence="15">
    <location>
        <begin position="334"/>
        <end position="420"/>
    </location>
</feature>
<comment type="subcellular location">
    <subcellularLocation>
        <location evidence="1">Membrane</location>
        <topology evidence="1">Single-pass membrane protein</topology>
    </subcellularLocation>
    <subcellularLocation>
        <location evidence="2">Secreted</location>
    </subcellularLocation>
</comment>
<dbReference type="GeneID" id="110078096"/>
<dbReference type="SMART" id="SM00608">
    <property type="entry name" value="ACR"/>
    <property type="match status" value="1"/>
</dbReference>
<dbReference type="GO" id="GO:0008584">
    <property type="term" value="P:male gonad development"/>
    <property type="evidence" value="ECO:0007669"/>
    <property type="project" value="TreeGrafter"/>
</dbReference>
<dbReference type="KEGG" id="pvt:110078096"/>
<dbReference type="GO" id="GO:0009897">
    <property type="term" value="C:external side of plasma membrane"/>
    <property type="evidence" value="ECO:0007669"/>
    <property type="project" value="TreeGrafter"/>
</dbReference>
<evidence type="ECO:0000313" key="17">
    <source>
        <dbReference type="Proteomes" id="UP001652642"/>
    </source>
</evidence>
<dbReference type="PROSITE" id="PS50026">
    <property type="entry name" value="EGF_3"/>
    <property type="match status" value="1"/>
</dbReference>
<feature type="domain" description="Peptidase M12B" evidence="16">
    <location>
        <begin position="129"/>
        <end position="328"/>
    </location>
</feature>
<feature type="disulfide bond" evidence="10">
    <location>
        <begin position="581"/>
        <end position="590"/>
    </location>
</feature>